<dbReference type="Gene3D" id="3.90.70.130">
    <property type="match status" value="1"/>
</dbReference>
<dbReference type="Pfam" id="PF07910">
    <property type="entry name" value="Peptidase_C78"/>
    <property type="match status" value="1"/>
</dbReference>
<name>A0A1L8DTJ4_9DIPT</name>
<accession>A0A1L8DTJ4</accession>
<organism evidence="4">
    <name type="scientific">Nyssomyia neivai</name>
    <dbReference type="NCBI Taxonomy" id="330878"/>
    <lineage>
        <taxon>Eukaryota</taxon>
        <taxon>Metazoa</taxon>
        <taxon>Ecdysozoa</taxon>
        <taxon>Arthropoda</taxon>
        <taxon>Hexapoda</taxon>
        <taxon>Insecta</taxon>
        <taxon>Pterygota</taxon>
        <taxon>Neoptera</taxon>
        <taxon>Endopterygota</taxon>
        <taxon>Diptera</taxon>
        <taxon>Nematocera</taxon>
        <taxon>Psychodoidea</taxon>
        <taxon>Psychodidae</taxon>
        <taxon>Nyssomyia</taxon>
    </lineage>
</organism>
<dbReference type="PANTHER" id="PTHR48153">
    <property type="entry name" value="UFM1-SPECIFIC PROTEASE 2"/>
    <property type="match status" value="1"/>
</dbReference>
<proteinExistence type="inferred from homology"/>
<feature type="domain" description="UFSP1/2/DUB catalytic" evidence="3">
    <location>
        <begin position="21"/>
        <end position="209"/>
    </location>
</feature>
<dbReference type="InterPro" id="IPR012462">
    <property type="entry name" value="UFSP1/2_DUB_cat"/>
</dbReference>
<evidence type="ECO:0000313" key="4">
    <source>
        <dbReference type="EMBL" id="JAV09773.1"/>
    </source>
</evidence>
<keyword evidence="4" id="KW-0645">Protease</keyword>
<evidence type="ECO:0000259" key="3">
    <source>
        <dbReference type="Pfam" id="PF07910"/>
    </source>
</evidence>
<dbReference type="AlphaFoldDB" id="A0A1L8DTJ4"/>
<evidence type="ECO:0000256" key="1">
    <source>
        <dbReference type="ARBA" id="ARBA00008552"/>
    </source>
</evidence>
<dbReference type="GO" id="GO:0071567">
    <property type="term" value="F:deUFMylase activity"/>
    <property type="evidence" value="ECO:0007669"/>
    <property type="project" value="UniProtKB-ARBA"/>
</dbReference>
<reference evidence="4" key="1">
    <citation type="submission" date="2016-12" db="EMBL/GenBank/DDBJ databases">
        <title>An insight into the sialome and mialome of the sand fly, Nyssomyia neivai.</title>
        <authorList>
            <person name="Sebastian V."/>
            <person name="Goulart T.M."/>
            <person name="Oliveira W."/>
            <person name="Calvo E."/>
            <person name="Oliveira L.F."/>
            <person name="Pinto M.C."/>
            <person name="Rosselino A.M."/>
            <person name="Ribeiro J.M."/>
        </authorList>
    </citation>
    <scope>NUCLEOTIDE SEQUENCE</scope>
</reference>
<dbReference type="GO" id="GO:0006508">
    <property type="term" value="P:proteolysis"/>
    <property type="evidence" value="ECO:0007669"/>
    <property type="project" value="UniProtKB-KW"/>
</dbReference>
<keyword evidence="2" id="KW-0378">Hydrolase</keyword>
<sequence>MSEKLLENVHEDLPDPTTSGKTIVISGKYSYFHYNCDDFQDAGWGCGYRTLQTMCSWIRNCKDEPTPDVPSIRRIQETLVHLNDKPESFIGSREWIGALEVFYTVDAIYNVSCKIVHIPSNGDVKKYVTLIKKYLEDYGGFIMMGGDVDCSSKGIVGVHIAGNDAYLLIVDPHFVTTSGKVQREDIQRTNFVRWQHTSEFLDSSFYNLCLPLIKDSKE</sequence>
<dbReference type="PANTHER" id="PTHR48153:SF3">
    <property type="entry name" value="INACTIVE UFM1-SPECIFIC PROTEASE 1"/>
    <property type="match status" value="1"/>
</dbReference>
<dbReference type="EMBL" id="GFDF01004311">
    <property type="protein sequence ID" value="JAV09773.1"/>
    <property type="molecule type" value="Transcribed_RNA"/>
</dbReference>
<protein>
    <submittedName>
        <fullName evidence="4">Putative ufm1-specific protease 1-like protein</fullName>
    </submittedName>
</protein>
<evidence type="ECO:0000256" key="2">
    <source>
        <dbReference type="ARBA" id="ARBA00022801"/>
    </source>
</evidence>
<comment type="similarity">
    <text evidence="1">Belongs to the peptidase C78 family.</text>
</comment>